<dbReference type="Pfam" id="PF00296">
    <property type="entry name" value="Bac_luciferase"/>
    <property type="match status" value="1"/>
</dbReference>
<proteinExistence type="predicted"/>
<evidence type="ECO:0000256" key="3">
    <source>
        <dbReference type="ARBA" id="ARBA00023002"/>
    </source>
</evidence>
<organism evidence="6 7">
    <name type="scientific">Nonomuraea cypriaca</name>
    <dbReference type="NCBI Taxonomy" id="1187855"/>
    <lineage>
        <taxon>Bacteria</taxon>
        <taxon>Bacillati</taxon>
        <taxon>Actinomycetota</taxon>
        <taxon>Actinomycetes</taxon>
        <taxon>Streptosporangiales</taxon>
        <taxon>Streptosporangiaceae</taxon>
        <taxon>Nonomuraea</taxon>
    </lineage>
</organism>
<evidence type="ECO:0000313" key="7">
    <source>
        <dbReference type="Proteomes" id="UP000605361"/>
    </source>
</evidence>
<reference evidence="6" key="1">
    <citation type="submission" date="2020-11" db="EMBL/GenBank/DDBJ databases">
        <title>Whole-genome analyses of Nonomuraea sp. K274.</title>
        <authorList>
            <person name="Veyisoglu A."/>
        </authorList>
    </citation>
    <scope>NUCLEOTIDE SEQUENCE</scope>
    <source>
        <strain evidence="6">K274</strain>
    </source>
</reference>
<keyword evidence="7" id="KW-1185">Reference proteome</keyword>
<protein>
    <submittedName>
        <fullName evidence="6">LLM class flavin-dependent oxidoreductase</fullName>
    </submittedName>
</protein>
<dbReference type="SUPFAM" id="SSF51679">
    <property type="entry name" value="Bacterial luciferase-like"/>
    <property type="match status" value="1"/>
</dbReference>
<dbReference type="PANTHER" id="PTHR42847">
    <property type="entry name" value="ALKANESULFONATE MONOOXYGENASE"/>
    <property type="match status" value="1"/>
</dbReference>
<dbReference type="GO" id="GO:0008726">
    <property type="term" value="F:alkanesulfonate monooxygenase activity"/>
    <property type="evidence" value="ECO:0007669"/>
    <property type="project" value="TreeGrafter"/>
</dbReference>
<evidence type="ECO:0000313" key="6">
    <source>
        <dbReference type="EMBL" id="MBF8184281.1"/>
    </source>
</evidence>
<keyword evidence="4" id="KW-0503">Monooxygenase</keyword>
<sequence length="277" mass="28872">MLRRADLCRPVDHVAAQSTHHAVLRCVPQGVGAVAAAVTERVKIGFSVLVAPIRPVPWLAAQVATLQHLSGDRLLLGVGSGGFPGAPFWQALGVEPGGRGRATDAALALLPRLLAGEPVQVAEGRPPLVQAPAAAMPPVLVGGSETAFRRVLDHGDGWFPSLIGPADLAPAVARLRDLAAERGVPRPSVTVGGHIVMGEGESARLAYDALVRNLIDVHGMLPDVAARVPMVARVPGELAEIFAAYQAAGADRVVAGSDNAGWREQLEFMAEACRLLE</sequence>
<dbReference type="Gene3D" id="3.20.20.30">
    <property type="entry name" value="Luciferase-like domain"/>
    <property type="match status" value="1"/>
</dbReference>
<evidence type="ECO:0000256" key="1">
    <source>
        <dbReference type="ARBA" id="ARBA00022630"/>
    </source>
</evidence>
<dbReference type="InterPro" id="IPR011251">
    <property type="entry name" value="Luciferase-like_dom"/>
</dbReference>
<evidence type="ECO:0000256" key="2">
    <source>
        <dbReference type="ARBA" id="ARBA00022643"/>
    </source>
</evidence>
<keyword evidence="3" id="KW-0560">Oxidoreductase</keyword>
<gene>
    <name evidence="6" type="ORF">ITP53_00660</name>
</gene>
<dbReference type="Proteomes" id="UP000605361">
    <property type="component" value="Unassembled WGS sequence"/>
</dbReference>
<keyword evidence="2" id="KW-0288">FMN</keyword>
<feature type="domain" description="Luciferase-like" evidence="5">
    <location>
        <begin position="31"/>
        <end position="214"/>
    </location>
</feature>
<dbReference type="AlphaFoldDB" id="A0A931EXL8"/>
<dbReference type="EMBL" id="JADOGI010000001">
    <property type="protein sequence ID" value="MBF8184281.1"/>
    <property type="molecule type" value="Genomic_DNA"/>
</dbReference>
<accession>A0A931EXL8</accession>
<name>A0A931EXL8_9ACTN</name>
<evidence type="ECO:0000256" key="4">
    <source>
        <dbReference type="ARBA" id="ARBA00023033"/>
    </source>
</evidence>
<comment type="caution">
    <text evidence="6">The sequence shown here is derived from an EMBL/GenBank/DDBJ whole genome shotgun (WGS) entry which is preliminary data.</text>
</comment>
<dbReference type="InterPro" id="IPR036661">
    <property type="entry name" value="Luciferase-like_sf"/>
</dbReference>
<dbReference type="PANTHER" id="PTHR42847:SF4">
    <property type="entry name" value="ALKANESULFONATE MONOOXYGENASE-RELATED"/>
    <property type="match status" value="1"/>
</dbReference>
<keyword evidence="1" id="KW-0285">Flavoprotein</keyword>
<evidence type="ECO:0000259" key="5">
    <source>
        <dbReference type="Pfam" id="PF00296"/>
    </source>
</evidence>
<dbReference type="GO" id="GO:0046306">
    <property type="term" value="P:alkanesulfonate catabolic process"/>
    <property type="evidence" value="ECO:0007669"/>
    <property type="project" value="TreeGrafter"/>
</dbReference>
<dbReference type="InterPro" id="IPR050172">
    <property type="entry name" value="SsuD_RutA_monooxygenase"/>
</dbReference>